<feature type="transmembrane region" description="Helical" evidence="7">
    <location>
        <begin position="385"/>
        <end position="402"/>
    </location>
</feature>
<proteinExistence type="inferred from homology"/>
<feature type="transmembrane region" description="Helical" evidence="7">
    <location>
        <begin position="439"/>
        <end position="460"/>
    </location>
</feature>
<dbReference type="Pfam" id="PF08817">
    <property type="entry name" value="YukD"/>
    <property type="match status" value="1"/>
</dbReference>
<feature type="transmembrane region" description="Helical" evidence="7">
    <location>
        <begin position="266"/>
        <end position="284"/>
    </location>
</feature>
<keyword evidence="3" id="KW-1003">Cell membrane</keyword>
<feature type="transmembrane region" description="Helical" evidence="7">
    <location>
        <begin position="360"/>
        <end position="379"/>
    </location>
</feature>
<protein>
    <submittedName>
        <fullName evidence="9">ESX-1 secretion system protein eccD1</fullName>
    </submittedName>
</protein>
<feature type="transmembrane region" description="Helical" evidence="7">
    <location>
        <begin position="242"/>
        <end position="260"/>
    </location>
</feature>
<dbReference type="InterPro" id="IPR006707">
    <property type="entry name" value="T7SS_EccD"/>
</dbReference>
<comment type="caution">
    <text evidence="9">The sequence shown here is derived from an EMBL/GenBank/DDBJ whole genome shotgun (WGS) entry which is preliminary data.</text>
</comment>
<feature type="transmembrane region" description="Helical" evidence="7">
    <location>
        <begin position="414"/>
        <end position="433"/>
    </location>
</feature>
<evidence type="ECO:0000256" key="2">
    <source>
        <dbReference type="ARBA" id="ARBA00006162"/>
    </source>
</evidence>
<feature type="transmembrane region" description="Helical" evidence="7">
    <location>
        <begin position="480"/>
        <end position="499"/>
    </location>
</feature>
<dbReference type="Pfam" id="PF19053">
    <property type="entry name" value="EccD"/>
    <property type="match status" value="1"/>
</dbReference>
<dbReference type="EMBL" id="PECL01000003">
    <property type="protein sequence ID" value="TEA09129.1"/>
    <property type="molecule type" value="Genomic_DNA"/>
</dbReference>
<evidence type="ECO:0000256" key="6">
    <source>
        <dbReference type="ARBA" id="ARBA00023136"/>
    </source>
</evidence>
<keyword evidence="4 7" id="KW-0812">Transmembrane</keyword>
<evidence type="ECO:0000313" key="9">
    <source>
        <dbReference type="EMBL" id="TEA09129.1"/>
    </source>
</evidence>
<comment type="subcellular location">
    <subcellularLocation>
        <location evidence="1">Cell membrane</location>
        <topology evidence="1">Multi-pass membrane protein</topology>
    </subcellularLocation>
</comment>
<feature type="domain" description="EccD-like transmembrane" evidence="8">
    <location>
        <begin position="130"/>
        <end position="501"/>
    </location>
</feature>
<evidence type="ECO:0000259" key="8">
    <source>
        <dbReference type="Pfam" id="PF19053"/>
    </source>
</evidence>
<dbReference type="PIRSF" id="PIRSF017804">
    <property type="entry name" value="Secretion_EccD1"/>
    <property type="match status" value="1"/>
</dbReference>
<feature type="transmembrane region" description="Helical" evidence="7">
    <location>
        <begin position="153"/>
        <end position="174"/>
    </location>
</feature>
<dbReference type="InterPro" id="IPR024962">
    <property type="entry name" value="YukD-like"/>
</dbReference>
<evidence type="ECO:0000256" key="4">
    <source>
        <dbReference type="ARBA" id="ARBA00022692"/>
    </source>
</evidence>
<accession>A0A4R8SZW2</accession>
<feature type="transmembrane region" description="Helical" evidence="7">
    <location>
        <begin position="120"/>
        <end position="141"/>
    </location>
</feature>
<reference evidence="9 10" key="1">
    <citation type="journal article" date="2019" name="Sci. Rep.">
        <title>Extended insight into the Mycobacterium chelonae-abscessus complex through whole genome sequencing of Mycobacterium salmoniphilum outbreak and Mycobacterium salmoniphilum-like strains.</title>
        <authorList>
            <person name="Behra P.R.K."/>
            <person name="Das S."/>
            <person name="Pettersson B.M.F."/>
            <person name="Shirreff L."/>
            <person name="DuCote T."/>
            <person name="Jacobsson K.G."/>
            <person name="Ennis D.G."/>
            <person name="Kirsebom L.A."/>
        </authorList>
    </citation>
    <scope>NUCLEOTIDE SEQUENCE [LARGE SCALE GENOMIC DNA]</scope>
    <source>
        <strain evidence="9 10">CCUG 60884</strain>
    </source>
</reference>
<dbReference type="Proteomes" id="UP000294604">
    <property type="component" value="Unassembled WGS sequence"/>
</dbReference>
<dbReference type="AlphaFoldDB" id="A0A4R8SZW2"/>
<feature type="transmembrane region" description="Helical" evidence="7">
    <location>
        <begin position="181"/>
        <end position="204"/>
    </location>
</feature>
<evidence type="ECO:0000256" key="5">
    <source>
        <dbReference type="ARBA" id="ARBA00022989"/>
    </source>
</evidence>
<dbReference type="GO" id="GO:0005886">
    <property type="term" value="C:plasma membrane"/>
    <property type="evidence" value="ECO:0007669"/>
    <property type="project" value="UniProtKB-SubCell"/>
</dbReference>
<keyword evidence="5 7" id="KW-1133">Transmembrane helix</keyword>
<dbReference type="InterPro" id="IPR044049">
    <property type="entry name" value="EccD_transm"/>
</dbReference>
<evidence type="ECO:0000256" key="1">
    <source>
        <dbReference type="ARBA" id="ARBA00004651"/>
    </source>
</evidence>
<feature type="transmembrane region" description="Helical" evidence="7">
    <location>
        <begin position="210"/>
        <end position="230"/>
    </location>
</feature>
<name>A0A4R8SZW2_9MYCO</name>
<keyword evidence="6 7" id="KW-0472">Membrane</keyword>
<dbReference type="NCBIfam" id="TIGR03920">
    <property type="entry name" value="T7SS_EccD"/>
    <property type="match status" value="1"/>
</dbReference>
<sequence>MSGMTNLSVITGGKVNTDLSLPAGMPIKDWIDDAVDDLAELHKGSAIGFDFKQETAWTIAPVAGVPVPRGKSLDEAQIVDGALVKLVPVSRTERYQAVAEDQIDGVVILNPDRPFGRQDLVIWLAWWSALTLMVSAVVGVYGWSTAASASGKAMWGVGVLTLGVGCLVAGFRLWRRYDQPTIAAAVLLGGVVNTTVGGALVVPLPQQPGVTWLGAPQIAGGAIALLLSVLVVRGGPVQRQTWAAFAGACSVIVGLAAIGISYGGQMWVWPAVAGVSMLLIRKAATLVRFMAGIALPPVPGPGEDVEMDELLDAVVDVGAEAHERDSDEQTNPKDVWQQILESVPKSSARLAERSVLSQQLLAGFMSAGAAAITVSVLHLLQRGHFLPHSLALCALVVVTMAFRSRLPADRRCRWALLTAAAATFTGMVLKLVLWWPGWAAAGTIAVVVVPLIVLMCVAAASGSQRLNAITKTWLQRFDRLCVAAVPMLLLWVAGGYDYLRNVTWFPGN</sequence>
<dbReference type="Gene3D" id="3.10.20.90">
    <property type="entry name" value="Phosphatidylinositol 3-kinase Catalytic Subunit, Chain A, domain 1"/>
    <property type="match status" value="1"/>
</dbReference>
<gene>
    <name evidence="9" type="primary">eccD1_1</name>
    <name evidence="9" type="ORF">CCUG60884_00298</name>
</gene>
<evidence type="ECO:0000256" key="3">
    <source>
        <dbReference type="ARBA" id="ARBA00022475"/>
    </source>
</evidence>
<comment type="similarity">
    <text evidence="2">Belongs to the EccD/Snm4 family.</text>
</comment>
<organism evidence="9 10">
    <name type="scientific">Mycobacteroides salmoniphilum</name>
    <dbReference type="NCBI Taxonomy" id="404941"/>
    <lineage>
        <taxon>Bacteria</taxon>
        <taxon>Bacillati</taxon>
        <taxon>Actinomycetota</taxon>
        <taxon>Actinomycetes</taxon>
        <taxon>Mycobacteriales</taxon>
        <taxon>Mycobacteriaceae</taxon>
        <taxon>Mycobacteroides</taxon>
    </lineage>
</organism>
<evidence type="ECO:0000313" key="10">
    <source>
        <dbReference type="Proteomes" id="UP000294604"/>
    </source>
</evidence>
<evidence type="ECO:0000256" key="7">
    <source>
        <dbReference type="SAM" id="Phobius"/>
    </source>
</evidence>